<evidence type="ECO:0000256" key="1">
    <source>
        <dbReference type="SAM" id="Phobius"/>
    </source>
</evidence>
<feature type="transmembrane region" description="Helical" evidence="1">
    <location>
        <begin position="6"/>
        <end position="27"/>
    </location>
</feature>
<dbReference type="EMBL" id="QSVB01000014">
    <property type="protein sequence ID" value="RGN89350.1"/>
    <property type="molecule type" value="Genomic_DNA"/>
</dbReference>
<comment type="caution">
    <text evidence="2">The sequence shown here is derived from an EMBL/GenBank/DDBJ whole genome shotgun (WGS) entry which is preliminary data.</text>
</comment>
<dbReference type="AlphaFoldDB" id="A0A3E5EK61"/>
<evidence type="ECO:0000313" key="3">
    <source>
        <dbReference type="Proteomes" id="UP000260841"/>
    </source>
</evidence>
<sequence length="256" mass="29263">MKVQHILGIATIVIGSGGAAAVVKSIFPNWGLKKQKKIELNAELAKQRIEAAKEVKRIEQMANVIEFANITHPELFQGGSEIVYMSIMENKENFKAFANEINKARATIDDYLSCKVSAYLLYAEKYIMQFMEFLKYLEYTENDLYPFGLLLASDIQKWQRKLDSILVQELNNVSFKIEHHGGKEWEHEKELLKNEYEKTVLYGLVHKTNKEAMNLLCAILTEYAVNVANESDSMEVVAQRLIEAGYLTITQNSNNN</sequence>
<dbReference type="Proteomes" id="UP000260841">
    <property type="component" value="Unassembled WGS sequence"/>
</dbReference>
<protein>
    <submittedName>
        <fullName evidence="2">Uncharacterized protein</fullName>
    </submittedName>
</protein>
<reference evidence="2 3" key="1">
    <citation type="submission" date="2018-08" db="EMBL/GenBank/DDBJ databases">
        <title>A genome reference for cultivated species of the human gut microbiota.</title>
        <authorList>
            <person name="Zou Y."/>
            <person name="Xue W."/>
            <person name="Luo G."/>
        </authorList>
    </citation>
    <scope>NUCLEOTIDE SEQUENCE [LARGE SCALE GENOMIC DNA]</scope>
    <source>
        <strain evidence="2 3">OM03-2</strain>
    </source>
</reference>
<accession>A0A3E5EK61</accession>
<dbReference type="RefSeq" id="WP_117606835.1">
    <property type="nucleotide sequence ID" value="NZ_QSVB01000014.1"/>
</dbReference>
<gene>
    <name evidence="2" type="ORF">DXB36_12180</name>
</gene>
<keyword evidence="1" id="KW-0812">Transmembrane</keyword>
<keyword evidence="1" id="KW-1133">Transmembrane helix</keyword>
<keyword evidence="1" id="KW-0472">Membrane</keyword>
<evidence type="ECO:0000313" key="2">
    <source>
        <dbReference type="EMBL" id="RGN89350.1"/>
    </source>
</evidence>
<organism evidence="2 3">
    <name type="scientific">Dorea formicigenerans</name>
    <dbReference type="NCBI Taxonomy" id="39486"/>
    <lineage>
        <taxon>Bacteria</taxon>
        <taxon>Bacillati</taxon>
        <taxon>Bacillota</taxon>
        <taxon>Clostridia</taxon>
        <taxon>Lachnospirales</taxon>
        <taxon>Lachnospiraceae</taxon>
        <taxon>Dorea</taxon>
    </lineage>
</organism>
<proteinExistence type="predicted"/>
<name>A0A3E5EK61_9FIRM</name>